<dbReference type="Proteomes" id="UP001385951">
    <property type="component" value="Unassembled WGS sequence"/>
</dbReference>
<proteinExistence type="predicted"/>
<feature type="compositionally biased region" description="Basic residues" evidence="1">
    <location>
        <begin position="852"/>
        <end position="863"/>
    </location>
</feature>
<accession>A0AAW0F7Z4</accession>
<comment type="caution">
    <text evidence="2">The sequence shown here is derived from an EMBL/GenBank/DDBJ whole genome shotgun (WGS) entry which is preliminary data.</text>
</comment>
<organism evidence="2 3">
    <name type="scientific">Cerrena zonata</name>
    <dbReference type="NCBI Taxonomy" id="2478898"/>
    <lineage>
        <taxon>Eukaryota</taxon>
        <taxon>Fungi</taxon>
        <taxon>Dikarya</taxon>
        <taxon>Basidiomycota</taxon>
        <taxon>Agaricomycotina</taxon>
        <taxon>Agaricomycetes</taxon>
        <taxon>Polyporales</taxon>
        <taxon>Cerrenaceae</taxon>
        <taxon>Cerrena</taxon>
    </lineage>
</organism>
<protein>
    <submittedName>
        <fullName evidence="2">Uncharacterized protein</fullName>
    </submittedName>
</protein>
<gene>
    <name evidence="2" type="ORF">QCA50_020552</name>
</gene>
<feature type="compositionally biased region" description="Basic residues" evidence="1">
    <location>
        <begin position="401"/>
        <end position="415"/>
    </location>
</feature>
<feature type="compositionally biased region" description="Pro residues" evidence="1">
    <location>
        <begin position="729"/>
        <end position="740"/>
    </location>
</feature>
<reference evidence="2 3" key="1">
    <citation type="submission" date="2022-09" db="EMBL/GenBank/DDBJ databases">
        <authorList>
            <person name="Palmer J.M."/>
        </authorList>
    </citation>
    <scope>NUCLEOTIDE SEQUENCE [LARGE SCALE GENOMIC DNA]</scope>
    <source>
        <strain evidence="2 3">DSM 7382</strain>
    </source>
</reference>
<sequence>MAKTNSSTYNFSPAQCVHLEAILQEYIQFVNNEDVDGCDQVIAEVTATLCSEAGIQEDKKKESVTASVRQWLHIKSSQVKKSRVVKFFELTGVQCFHADKWETKIKPVVVTKFPGPNPNKHKNWLKEVILARDALWAGLEDDERTAYEVRAVEFNEGEIAKDTKALYGDKHFEEELQKVLNHFGKLFDARIIAVTVRTGTKGIMSSILEPKGASRFLKTLPDGKMYNWTPADYVAKMKAELRAAGDDSSSDEETLRLRFGPDKRPILPRGPYDRQGDLLRDILAEYVRWYYNKIRLNHKKNVGPPWKSMTAHWTEYIDPKYFPPQAGLEEYVDLETYRLVKIFRMPLALVVSWANLIVDRQDAKARGELGPDEEVFAWKVYLSDSSRWIEAGKADTEREATKKRRKRTNGAKTNKKQCTDGDGSEEEVDLGLTLPDAPTDMGPSRSRVPAAGPSSDQQPEARKQKGRVMKGSPASISEDWHQQVQYLVELCDDVNYQNVVRWLGTSQAQSDLVDEVIPRGAPHYGALGWDNPLAYLPEVVHISTNARTMINAFLTLWEKNYQMLWNVKGSVEELALIGGQLIRDIRIAQFAQTDAEDPWPTHLPYYLLDSSFNVATENRISEICKNIWDSMFYAAQIQLAQGFDWSMDPIGQHASGSQANHPGTSFAEYAQPGNGLCGPDEVSTRPNPSRSMEVSDLPSVSPPVESYTINNAFTQGTPAGTEAARGKTPIPPTDSTPPPKNALRVPKARQPPRKPKAQASGVRSKVTGQSNPSAQSTPIVPPDVLQDVVPTNAGLNRQPDVVQQPDSTPASAETQPRQLRTKKKVTWRKDGTQVVEDGEPASLEKPNNVKSKTAKVKKTSSRK</sequence>
<feature type="compositionally biased region" description="Polar residues" evidence="1">
    <location>
        <begin position="766"/>
        <end position="778"/>
    </location>
</feature>
<feature type="compositionally biased region" description="Polar residues" evidence="1">
    <location>
        <begin position="804"/>
        <end position="818"/>
    </location>
</feature>
<feature type="region of interest" description="Disordered" evidence="1">
    <location>
        <begin position="653"/>
        <end position="863"/>
    </location>
</feature>
<feature type="compositionally biased region" description="Polar residues" evidence="1">
    <location>
        <begin position="654"/>
        <end position="663"/>
    </location>
</feature>
<evidence type="ECO:0000313" key="2">
    <source>
        <dbReference type="EMBL" id="KAK7676478.1"/>
    </source>
</evidence>
<feature type="compositionally biased region" description="Polar residues" evidence="1">
    <location>
        <begin position="707"/>
        <end position="718"/>
    </location>
</feature>
<dbReference type="AlphaFoldDB" id="A0AAW0F7Z4"/>
<name>A0AAW0F7Z4_9APHY</name>
<evidence type="ECO:0000256" key="1">
    <source>
        <dbReference type="SAM" id="MobiDB-lite"/>
    </source>
</evidence>
<feature type="compositionally biased region" description="Basic residues" evidence="1">
    <location>
        <begin position="746"/>
        <end position="756"/>
    </location>
</feature>
<dbReference type="EMBL" id="JASBNA010000115">
    <property type="protein sequence ID" value="KAK7676478.1"/>
    <property type="molecule type" value="Genomic_DNA"/>
</dbReference>
<evidence type="ECO:0000313" key="3">
    <source>
        <dbReference type="Proteomes" id="UP001385951"/>
    </source>
</evidence>
<keyword evidence="3" id="KW-1185">Reference proteome</keyword>
<feature type="region of interest" description="Disordered" evidence="1">
    <location>
        <begin position="393"/>
        <end position="474"/>
    </location>
</feature>